<dbReference type="GO" id="GO:0016491">
    <property type="term" value="F:oxidoreductase activity"/>
    <property type="evidence" value="ECO:0007669"/>
    <property type="project" value="InterPro"/>
</dbReference>
<sequence length="321" mass="35973">MSATNTTQIQSSAGPAAGTVSLAGLPKIKATIEYLDASIAKPYHRAHRNEGEDLTNVVHESVSVDITDLASTTLSEREASGLNTHGAGFEIVQGFGQQDTETEWSEEKWNDEEWIKQAYYKDVDQLLKDNLAQRGQHVQGTFIFDHTIRKGQTKHIPDDPFNRKPVAQAHCDQSRWSGENRIRKHLGDETLAKVKSGELAAQLINVWRPLRGPVEEDPLAVADSRTVGVHADGTSDWVQADLIFKDWTGQFLLIHKNPVHRWYYHSSLKTNQAILLKCYDSETETRTPHTAIVDPTSPKDAKPRWSIEVRVLILLDPKASQ</sequence>
<dbReference type="InterPro" id="IPR044053">
    <property type="entry name" value="AsaB-like"/>
</dbReference>
<name>A0A0P1BIT6_9BASI</name>
<dbReference type="OrthoDB" id="412788at2759"/>
<dbReference type="STRING" id="401625.A0A0P1BIT6"/>
<accession>A0A0P1BIT6</accession>
<evidence type="ECO:0000313" key="3">
    <source>
        <dbReference type="Proteomes" id="UP000054845"/>
    </source>
</evidence>
<reference evidence="2 3" key="1">
    <citation type="submission" date="2014-09" db="EMBL/GenBank/DDBJ databases">
        <authorList>
            <person name="Magalhaes I.L.F."/>
            <person name="Oliveira U."/>
            <person name="Santos F.R."/>
            <person name="Vidigal T.H.D.A."/>
            <person name="Brescovit A.D."/>
            <person name="Santos A.J."/>
        </authorList>
    </citation>
    <scope>NUCLEOTIDE SEQUENCE [LARGE SCALE GENOMIC DNA]</scope>
</reference>
<organism evidence="2 3">
    <name type="scientific">Ceraceosorus bombacis</name>
    <dbReference type="NCBI Taxonomy" id="401625"/>
    <lineage>
        <taxon>Eukaryota</taxon>
        <taxon>Fungi</taxon>
        <taxon>Dikarya</taxon>
        <taxon>Basidiomycota</taxon>
        <taxon>Ustilaginomycotina</taxon>
        <taxon>Exobasidiomycetes</taxon>
        <taxon>Ceraceosorales</taxon>
        <taxon>Ceraceosoraceae</taxon>
        <taxon>Ceraceosorus</taxon>
    </lineage>
</organism>
<dbReference type="PANTHER" id="PTHR34598:SF3">
    <property type="entry name" value="OXIDOREDUCTASE AN1597"/>
    <property type="match status" value="1"/>
</dbReference>
<evidence type="ECO:0000256" key="1">
    <source>
        <dbReference type="ARBA" id="ARBA00023604"/>
    </source>
</evidence>
<keyword evidence="3" id="KW-1185">Reference proteome</keyword>
<dbReference type="EMBL" id="CCYA01000278">
    <property type="protein sequence ID" value="CEH16255.1"/>
    <property type="molecule type" value="Genomic_DNA"/>
</dbReference>
<dbReference type="PANTHER" id="PTHR34598">
    <property type="entry name" value="BLL6449 PROTEIN"/>
    <property type="match status" value="1"/>
</dbReference>
<dbReference type="Proteomes" id="UP000054845">
    <property type="component" value="Unassembled WGS sequence"/>
</dbReference>
<evidence type="ECO:0000313" key="2">
    <source>
        <dbReference type="EMBL" id="CEH16255.1"/>
    </source>
</evidence>
<dbReference type="NCBIfam" id="NF041278">
    <property type="entry name" value="CmcJ_NvfI_EfuI"/>
    <property type="match status" value="1"/>
</dbReference>
<proteinExistence type="inferred from homology"/>
<dbReference type="AlphaFoldDB" id="A0A0P1BIT6"/>
<protein>
    <submittedName>
        <fullName evidence="2">Uncharacterized protein</fullName>
    </submittedName>
</protein>
<comment type="similarity">
    <text evidence="1">Belongs to the asaB hydroxylase/desaturase family.</text>
</comment>